<keyword evidence="2" id="KW-1185">Reference proteome</keyword>
<evidence type="ECO:0000313" key="2">
    <source>
        <dbReference type="Proteomes" id="UP000009138"/>
    </source>
</evidence>
<dbReference type="Proteomes" id="UP000009138">
    <property type="component" value="Unassembled WGS sequence"/>
</dbReference>
<dbReference type="VEuPathDB" id="FungiDB:RO3G_02054"/>
<name>I1BMC0_RHIO9</name>
<sequence length="184" mass="20272">MTSPILVVPPLNNSNIIYPSRLGERSAKVIAMDGEFGLLDIKRTKRGLMEISQVDDVNCHARTLQNIIDRTTKIRVNLPKDHKLCLTEVKKEDQVRSVKPAIVTSRIQGVMQEVGIDTSTYRAYSLRAAVNLSTILFLLQPENSATSSEPETEATGIGTRIPCNHTVAGVDGEDEMVAHPFAFN</sequence>
<reference evidence="1 2" key="1">
    <citation type="journal article" date="2009" name="PLoS Genet.">
        <title>Genomic analysis of the basal lineage fungus Rhizopus oryzae reveals a whole-genome duplication.</title>
        <authorList>
            <person name="Ma L.-J."/>
            <person name="Ibrahim A.S."/>
            <person name="Skory C."/>
            <person name="Grabherr M.G."/>
            <person name="Burger G."/>
            <person name="Butler M."/>
            <person name="Elias M."/>
            <person name="Idnurm A."/>
            <person name="Lang B.F."/>
            <person name="Sone T."/>
            <person name="Abe A."/>
            <person name="Calvo S.E."/>
            <person name="Corrochano L.M."/>
            <person name="Engels R."/>
            <person name="Fu J."/>
            <person name="Hansberg W."/>
            <person name="Kim J.-M."/>
            <person name="Kodira C.D."/>
            <person name="Koehrsen M.J."/>
            <person name="Liu B."/>
            <person name="Miranda-Saavedra D."/>
            <person name="O'Leary S."/>
            <person name="Ortiz-Castellanos L."/>
            <person name="Poulter R."/>
            <person name="Rodriguez-Romero J."/>
            <person name="Ruiz-Herrera J."/>
            <person name="Shen Y.-Q."/>
            <person name="Zeng Q."/>
            <person name="Galagan J."/>
            <person name="Birren B.W."/>
            <person name="Cuomo C.A."/>
            <person name="Wickes B.L."/>
        </authorList>
    </citation>
    <scope>NUCLEOTIDE SEQUENCE [LARGE SCALE GENOMIC DNA]</scope>
    <source>
        <strain evidence="2">RA 99-880 / ATCC MYA-4621 / FGSC 9543 / NRRL 43880</strain>
    </source>
</reference>
<dbReference type="EMBL" id="CH476732">
    <property type="protein sequence ID" value="EIE77350.1"/>
    <property type="molecule type" value="Genomic_DNA"/>
</dbReference>
<dbReference type="AlphaFoldDB" id="I1BMC0"/>
<organism evidence="1 2">
    <name type="scientific">Rhizopus delemar (strain RA 99-880 / ATCC MYA-4621 / FGSC 9543 / NRRL 43880)</name>
    <name type="common">Mucormycosis agent</name>
    <name type="synonym">Rhizopus arrhizus var. delemar</name>
    <dbReference type="NCBI Taxonomy" id="246409"/>
    <lineage>
        <taxon>Eukaryota</taxon>
        <taxon>Fungi</taxon>
        <taxon>Fungi incertae sedis</taxon>
        <taxon>Mucoromycota</taxon>
        <taxon>Mucoromycotina</taxon>
        <taxon>Mucoromycetes</taxon>
        <taxon>Mucorales</taxon>
        <taxon>Mucorineae</taxon>
        <taxon>Rhizopodaceae</taxon>
        <taxon>Rhizopus</taxon>
    </lineage>
</organism>
<proteinExistence type="predicted"/>
<gene>
    <name evidence="1" type="ORF">RO3G_02054</name>
</gene>
<protein>
    <submittedName>
        <fullName evidence="1">Uncharacterized protein</fullName>
    </submittedName>
</protein>
<evidence type="ECO:0000313" key="1">
    <source>
        <dbReference type="EMBL" id="EIE77350.1"/>
    </source>
</evidence>
<dbReference type="GeneID" id="93609026"/>
<accession>I1BMC0</accession>
<dbReference type="RefSeq" id="XP_067512746.1">
    <property type="nucleotide sequence ID" value="XM_067656645.1"/>
</dbReference>
<dbReference type="InParanoid" id="I1BMC0"/>